<comment type="caution">
    <text evidence="1">The sequence shown here is derived from an EMBL/GenBank/DDBJ whole genome shotgun (WGS) entry which is preliminary data.</text>
</comment>
<accession>A0A1E8PPM7</accession>
<organism evidence="1 2">
    <name type="scientific">Janthinobacterium lividum</name>
    <dbReference type="NCBI Taxonomy" id="29581"/>
    <lineage>
        <taxon>Bacteria</taxon>
        <taxon>Pseudomonadati</taxon>
        <taxon>Pseudomonadota</taxon>
        <taxon>Betaproteobacteria</taxon>
        <taxon>Burkholderiales</taxon>
        <taxon>Oxalobacteraceae</taxon>
        <taxon>Janthinobacterium</taxon>
    </lineage>
</organism>
<reference evidence="1 2" key="1">
    <citation type="submission" date="2016-10" db="EMBL/GenBank/DDBJ databases">
        <title>Updated version of Genome Assembly of Janthinobacterium lividum ERGS5:01.</title>
        <authorList>
            <person name="Kumar R."/>
            <person name="Acharya V."/>
            <person name="Singh D."/>
        </authorList>
    </citation>
    <scope>NUCLEOTIDE SEQUENCE [LARGE SCALE GENOMIC DNA]</scope>
    <source>
        <strain evidence="1 2">ERGS5:01</strain>
    </source>
</reference>
<proteinExistence type="predicted"/>
<dbReference type="EMBL" id="MAQB02000001">
    <property type="protein sequence ID" value="OFJ48256.1"/>
    <property type="molecule type" value="Genomic_DNA"/>
</dbReference>
<sequence>MGKRGLQQGRAELAQYYGRDEAIDGVAYWQTLRVAMLSFFSMQKAMELLRNTLNAYNKSPCMRWVSSAACFGNWRRRVFGRRKRATLATGIIDLPMELRIPSTKRAHLRTRAY</sequence>
<gene>
    <name evidence="1" type="ORF">BA896_003930</name>
</gene>
<evidence type="ECO:0000313" key="1">
    <source>
        <dbReference type="EMBL" id="OFJ48256.1"/>
    </source>
</evidence>
<protein>
    <submittedName>
        <fullName evidence="1">Uncharacterized protein</fullName>
    </submittedName>
</protein>
<evidence type="ECO:0000313" key="2">
    <source>
        <dbReference type="Proteomes" id="UP000092634"/>
    </source>
</evidence>
<dbReference type="AlphaFoldDB" id="A0A1E8PPM7"/>
<name>A0A1E8PPM7_9BURK</name>
<dbReference type="Proteomes" id="UP000092634">
    <property type="component" value="Unassembled WGS sequence"/>
</dbReference>